<proteinExistence type="predicted"/>
<dbReference type="RefSeq" id="WP_071018370.1">
    <property type="nucleotide sequence ID" value="NZ_CP017755.1"/>
</dbReference>
<dbReference type="SUPFAM" id="SSF46785">
    <property type="entry name" value="Winged helix' DNA-binding domain"/>
    <property type="match status" value="1"/>
</dbReference>
<organism evidence="1 2">
    <name type="scientific">Cupriavidus malaysiensis</name>
    <dbReference type="NCBI Taxonomy" id="367825"/>
    <lineage>
        <taxon>Bacteria</taxon>
        <taxon>Pseudomonadati</taxon>
        <taxon>Pseudomonadota</taxon>
        <taxon>Betaproteobacteria</taxon>
        <taxon>Burkholderiales</taxon>
        <taxon>Burkholderiaceae</taxon>
        <taxon>Cupriavidus</taxon>
    </lineage>
</organism>
<keyword evidence="2" id="KW-1185">Reference proteome</keyword>
<protein>
    <submittedName>
        <fullName evidence="1">Transcriptional regulator</fullName>
    </submittedName>
</protein>
<dbReference type="InterPro" id="IPR036390">
    <property type="entry name" value="WH_DNA-bd_sf"/>
</dbReference>
<dbReference type="Proteomes" id="UP000177515">
    <property type="component" value="Chromosome 2"/>
</dbReference>
<dbReference type="InterPro" id="IPR036388">
    <property type="entry name" value="WH-like_DNA-bd_sf"/>
</dbReference>
<reference evidence="1 2" key="1">
    <citation type="submission" date="2016-10" db="EMBL/GenBank/DDBJ databases">
        <title>Complete genome sequences of three Cupriavidus strains isolated from various Malaysian environments.</title>
        <authorList>
            <person name="Abdullah A.A.-A."/>
            <person name="Shafie N.A.H."/>
            <person name="Lau N.S."/>
        </authorList>
    </citation>
    <scope>NUCLEOTIDE SEQUENCE [LARGE SCALE GENOMIC DNA]</scope>
    <source>
        <strain evidence="1 2">USMAA1020</strain>
    </source>
</reference>
<dbReference type="Gene3D" id="1.10.10.10">
    <property type="entry name" value="Winged helix-like DNA-binding domain superfamily/Winged helix DNA-binding domain"/>
    <property type="match status" value="1"/>
</dbReference>
<sequence>MKTPTLDRFVSRLYILKFVKARPATVLNLVDRLREHGIDKNIRSLRPILRSLMIARAITAELVEGSGRVYCITEQGRAELDRYLAHLDILQSERGNEPSPGQGREDGG</sequence>
<evidence type="ECO:0000313" key="2">
    <source>
        <dbReference type="Proteomes" id="UP000177515"/>
    </source>
</evidence>
<accession>A0ABN4TXY9</accession>
<name>A0ABN4TXY9_9BURK</name>
<dbReference type="EMBL" id="CP017755">
    <property type="protein sequence ID" value="AOZ10253.1"/>
    <property type="molecule type" value="Genomic_DNA"/>
</dbReference>
<gene>
    <name evidence="1" type="ORF">BKK80_32110</name>
</gene>
<evidence type="ECO:0000313" key="1">
    <source>
        <dbReference type="EMBL" id="AOZ10253.1"/>
    </source>
</evidence>